<feature type="compositionally biased region" description="Basic residues" evidence="1">
    <location>
        <begin position="73"/>
        <end position="106"/>
    </location>
</feature>
<dbReference type="AlphaFoldDB" id="A0A6J4RZE5"/>
<dbReference type="GO" id="GO:0016691">
    <property type="term" value="F:chloride peroxidase activity"/>
    <property type="evidence" value="ECO:0007669"/>
    <property type="project" value="UniProtKB-EC"/>
</dbReference>
<dbReference type="EMBL" id="CADCVM010000146">
    <property type="protein sequence ID" value="CAA9481220.1"/>
    <property type="molecule type" value="Genomic_DNA"/>
</dbReference>
<feature type="non-terminal residue" evidence="2">
    <location>
        <position position="1"/>
    </location>
</feature>
<feature type="region of interest" description="Disordered" evidence="1">
    <location>
        <begin position="1"/>
        <end position="162"/>
    </location>
</feature>
<protein>
    <submittedName>
        <fullName evidence="2">Non-heme chloroperoxidase</fullName>
        <ecNumber evidence="2">1.11.1.10</ecNumber>
    </submittedName>
</protein>
<sequence>EHERDPRWHPDHDARRDANLLQGLGRRSARGLQPRLAAQRRRLGEPDALPGAEWLPNDSPRPPRSRPLGPPLGRKRVGHLRRRPRPALRGARPARRRHGRPLHRRRGGDPIHRPPRHLTGRQGRAGERDTAADAQDRSQPRRPADRRFRRAPRRPHRRPLAVLQGSCLPLLRGQQAGIRRLPGRPGRLLVPERAGRAQERLRVHKGVLRDRPHGGPQKVRRADPDRPRRRRPDRADSRLGATLVEDRRRRNPEDLRRRAARSLRNAQGPAQRRPADVHPRV</sequence>
<keyword evidence="2" id="KW-0560">Oxidoreductase</keyword>
<evidence type="ECO:0000256" key="1">
    <source>
        <dbReference type="SAM" id="MobiDB-lite"/>
    </source>
</evidence>
<name>A0A6J4RZE5_9ACTN</name>
<feature type="compositionally biased region" description="Basic and acidic residues" evidence="1">
    <location>
        <begin position="124"/>
        <end position="146"/>
    </location>
</feature>
<feature type="non-terminal residue" evidence="2">
    <location>
        <position position="281"/>
    </location>
</feature>
<proteinExistence type="predicted"/>
<organism evidence="2">
    <name type="scientific">uncultured Rubrobacteraceae bacterium</name>
    <dbReference type="NCBI Taxonomy" id="349277"/>
    <lineage>
        <taxon>Bacteria</taxon>
        <taxon>Bacillati</taxon>
        <taxon>Actinomycetota</taxon>
        <taxon>Rubrobacteria</taxon>
        <taxon>Rubrobacterales</taxon>
        <taxon>Rubrobacteraceae</taxon>
        <taxon>environmental samples</taxon>
    </lineage>
</organism>
<feature type="compositionally biased region" description="Basic and acidic residues" evidence="1">
    <location>
        <begin position="244"/>
        <end position="257"/>
    </location>
</feature>
<reference evidence="2" key="1">
    <citation type="submission" date="2020-02" db="EMBL/GenBank/DDBJ databases">
        <authorList>
            <person name="Meier V. D."/>
        </authorList>
    </citation>
    <scope>NUCLEOTIDE SEQUENCE</scope>
    <source>
        <strain evidence="2">AVDCRST_MAG05</strain>
    </source>
</reference>
<evidence type="ECO:0000313" key="2">
    <source>
        <dbReference type="EMBL" id="CAA9481220.1"/>
    </source>
</evidence>
<feature type="compositionally biased region" description="Basic residues" evidence="1">
    <location>
        <begin position="147"/>
        <end position="159"/>
    </location>
</feature>
<feature type="region of interest" description="Disordered" evidence="1">
    <location>
        <begin position="205"/>
        <end position="281"/>
    </location>
</feature>
<dbReference type="EC" id="1.11.1.10" evidence="2"/>
<accession>A0A6J4RZE5</accession>
<keyword evidence="2" id="KW-0575">Peroxidase</keyword>
<feature type="compositionally biased region" description="Basic and acidic residues" evidence="1">
    <location>
        <begin position="1"/>
        <end position="18"/>
    </location>
</feature>
<gene>
    <name evidence="2" type="ORF">AVDCRST_MAG05-1302</name>
</gene>